<comment type="caution">
    <text evidence="10">The sequence shown here is derived from an EMBL/GenBank/DDBJ whole genome shotgun (WGS) entry which is preliminary data.</text>
</comment>
<dbReference type="Pfam" id="PF00001">
    <property type="entry name" value="7tm_1"/>
    <property type="match status" value="1"/>
</dbReference>
<reference evidence="10" key="1">
    <citation type="submission" date="2021-02" db="EMBL/GenBank/DDBJ databases">
        <authorList>
            <person name="Nowell W R."/>
        </authorList>
    </citation>
    <scope>NUCLEOTIDE SEQUENCE</scope>
</reference>
<feature type="transmembrane region" description="Helical" evidence="8">
    <location>
        <begin position="209"/>
        <end position="236"/>
    </location>
</feature>
<evidence type="ECO:0000256" key="2">
    <source>
        <dbReference type="ARBA" id="ARBA00022692"/>
    </source>
</evidence>
<keyword evidence="6" id="KW-0675">Receptor</keyword>
<evidence type="ECO:0000256" key="4">
    <source>
        <dbReference type="ARBA" id="ARBA00023040"/>
    </source>
</evidence>
<gene>
    <name evidence="10" type="ORF">XAT740_LOCUS25185</name>
</gene>
<dbReference type="EMBL" id="CAJNOR010001982">
    <property type="protein sequence ID" value="CAF1230233.1"/>
    <property type="molecule type" value="Genomic_DNA"/>
</dbReference>
<proteinExistence type="predicted"/>
<feature type="transmembrane region" description="Helical" evidence="8">
    <location>
        <begin position="44"/>
        <end position="67"/>
    </location>
</feature>
<evidence type="ECO:0000256" key="8">
    <source>
        <dbReference type="SAM" id="Phobius"/>
    </source>
</evidence>
<keyword evidence="7" id="KW-0807">Transducer</keyword>
<feature type="transmembrane region" description="Helical" evidence="8">
    <location>
        <begin position="242"/>
        <end position="264"/>
    </location>
</feature>
<evidence type="ECO:0000313" key="10">
    <source>
        <dbReference type="EMBL" id="CAF1230233.1"/>
    </source>
</evidence>
<keyword evidence="2 8" id="KW-0812">Transmembrane</keyword>
<organism evidence="10 11">
    <name type="scientific">Adineta ricciae</name>
    <name type="common">Rotifer</name>
    <dbReference type="NCBI Taxonomy" id="249248"/>
    <lineage>
        <taxon>Eukaryota</taxon>
        <taxon>Metazoa</taxon>
        <taxon>Spiralia</taxon>
        <taxon>Gnathifera</taxon>
        <taxon>Rotifera</taxon>
        <taxon>Eurotatoria</taxon>
        <taxon>Bdelloidea</taxon>
        <taxon>Adinetida</taxon>
        <taxon>Adinetidae</taxon>
        <taxon>Adineta</taxon>
    </lineage>
</organism>
<dbReference type="GO" id="GO:0016020">
    <property type="term" value="C:membrane"/>
    <property type="evidence" value="ECO:0007669"/>
    <property type="project" value="UniProtKB-SubCell"/>
</dbReference>
<keyword evidence="3 8" id="KW-1133">Transmembrane helix</keyword>
<evidence type="ECO:0000259" key="9">
    <source>
        <dbReference type="PROSITE" id="PS50262"/>
    </source>
</evidence>
<dbReference type="Proteomes" id="UP000663828">
    <property type="component" value="Unassembled WGS sequence"/>
</dbReference>
<dbReference type="GO" id="GO:0004930">
    <property type="term" value="F:G protein-coupled receptor activity"/>
    <property type="evidence" value="ECO:0007669"/>
    <property type="project" value="UniProtKB-KW"/>
</dbReference>
<evidence type="ECO:0000256" key="1">
    <source>
        <dbReference type="ARBA" id="ARBA00004141"/>
    </source>
</evidence>
<protein>
    <recommendedName>
        <fullName evidence="9">G-protein coupled receptors family 1 profile domain-containing protein</fullName>
    </recommendedName>
</protein>
<dbReference type="InterPro" id="IPR000276">
    <property type="entry name" value="GPCR_Rhodpsn"/>
</dbReference>
<dbReference type="InterPro" id="IPR017452">
    <property type="entry name" value="GPCR_Rhodpsn_7TM"/>
</dbReference>
<dbReference type="InterPro" id="IPR050125">
    <property type="entry name" value="GPCR_opsins"/>
</dbReference>
<name>A0A814YLG3_ADIRI</name>
<accession>A0A814YLG3</accession>
<keyword evidence="4" id="KW-0297">G-protein coupled receptor</keyword>
<keyword evidence="5 8" id="KW-0472">Membrane</keyword>
<feature type="transmembrane region" description="Helical" evidence="8">
    <location>
        <begin position="6"/>
        <end position="32"/>
    </location>
</feature>
<evidence type="ECO:0000256" key="3">
    <source>
        <dbReference type="ARBA" id="ARBA00022989"/>
    </source>
</evidence>
<evidence type="ECO:0000313" key="11">
    <source>
        <dbReference type="Proteomes" id="UP000663828"/>
    </source>
</evidence>
<dbReference type="AlphaFoldDB" id="A0A814YLG3"/>
<dbReference type="Gene3D" id="1.20.1070.10">
    <property type="entry name" value="Rhodopsin 7-helix transmembrane proteins"/>
    <property type="match status" value="1"/>
</dbReference>
<feature type="transmembrane region" description="Helical" evidence="8">
    <location>
        <begin position="120"/>
        <end position="140"/>
    </location>
</feature>
<sequence length="280" mass="32253">MPDITVLSIFQVTILVLASLLSIIYLIPIILIRRFHTINNVFTANLSIAAFCCSTYWLIYFVLYLFYTNVLSGNTICAILGYFEMMCTLQMPLAIVATSIHRLLSITYSKRSTLSTKRRAIMCISGHWLACIVLPLPRIASFNNPYCDTQKWISVYTFVMYVVVPSIISLVNNILIFQHVRSSSNRIQTVEIGGSQNQRHKISRRDLHLLRHMIIMFVIFVGGWTPVSICSIFVHVELTSTIMLVFTLLAESSLLIDMLDLYLYNYELRKYFNKKMRICC</sequence>
<feature type="transmembrane region" description="Helical" evidence="8">
    <location>
        <begin position="79"/>
        <end position="100"/>
    </location>
</feature>
<evidence type="ECO:0000256" key="7">
    <source>
        <dbReference type="ARBA" id="ARBA00023224"/>
    </source>
</evidence>
<evidence type="ECO:0000256" key="5">
    <source>
        <dbReference type="ARBA" id="ARBA00023136"/>
    </source>
</evidence>
<dbReference type="SUPFAM" id="SSF81321">
    <property type="entry name" value="Family A G protein-coupled receptor-like"/>
    <property type="match status" value="1"/>
</dbReference>
<feature type="transmembrane region" description="Helical" evidence="8">
    <location>
        <begin position="152"/>
        <end position="177"/>
    </location>
</feature>
<dbReference type="PANTHER" id="PTHR24240">
    <property type="entry name" value="OPSIN"/>
    <property type="match status" value="1"/>
</dbReference>
<evidence type="ECO:0000256" key="6">
    <source>
        <dbReference type="ARBA" id="ARBA00023170"/>
    </source>
</evidence>
<dbReference type="CDD" id="cd00637">
    <property type="entry name" value="7tm_classA_rhodopsin-like"/>
    <property type="match status" value="1"/>
</dbReference>
<dbReference type="PROSITE" id="PS50262">
    <property type="entry name" value="G_PROTEIN_RECEP_F1_2"/>
    <property type="match status" value="1"/>
</dbReference>
<comment type="subcellular location">
    <subcellularLocation>
        <location evidence="1">Membrane</location>
        <topology evidence="1">Multi-pass membrane protein</topology>
    </subcellularLocation>
</comment>
<keyword evidence="11" id="KW-1185">Reference proteome</keyword>
<feature type="domain" description="G-protein coupled receptors family 1 profile" evidence="9">
    <location>
        <begin position="21"/>
        <end position="264"/>
    </location>
</feature>